<evidence type="ECO:0000256" key="1">
    <source>
        <dbReference type="SAM" id="Phobius"/>
    </source>
</evidence>
<proteinExistence type="predicted"/>
<sequence>MNDRAANTVKVSSILQLLFVSEPCICTGFSGMYMYWLPFLVRVHLPLLPS</sequence>
<reference evidence="2" key="1">
    <citation type="submission" date="2014-09" db="EMBL/GenBank/DDBJ databases">
        <authorList>
            <person name="Magalhaes I.L.F."/>
            <person name="Oliveira U."/>
            <person name="Santos F.R."/>
            <person name="Vidigal T.H.D.A."/>
            <person name="Brescovit A.D."/>
            <person name="Santos A.J."/>
        </authorList>
    </citation>
    <scope>NUCLEOTIDE SEQUENCE</scope>
    <source>
        <tissue evidence="2">Shoot tissue taken approximately 20 cm above the soil surface</tissue>
    </source>
</reference>
<reference evidence="2" key="2">
    <citation type="journal article" date="2015" name="Data Brief">
        <title>Shoot transcriptome of the giant reed, Arundo donax.</title>
        <authorList>
            <person name="Barrero R.A."/>
            <person name="Guerrero F.D."/>
            <person name="Moolhuijzen P."/>
            <person name="Goolsby J.A."/>
            <person name="Tidwell J."/>
            <person name="Bellgard S.E."/>
            <person name="Bellgard M.I."/>
        </authorList>
    </citation>
    <scope>NUCLEOTIDE SEQUENCE</scope>
    <source>
        <tissue evidence="2">Shoot tissue taken approximately 20 cm above the soil surface</tissue>
    </source>
</reference>
<dbReference type="EMBL" id="GBRH01204740">
    <property type="protein sequence ID" value="JAD93155.1"/>
    <property type="molecule type" value="Transcribed_RNA"/>
</dbReference>
<feature type="transmembrane region" description="Helical" evidence="1">
    <location>
        <begin position="12"/>
        <end position="36"/>
    </location>
</feature>
<keyword evidence="1" id="KW-1133">Transmembrane helix</keyword>
<protein>
    <submittedName>
        <fullName evidence="2">Uncharacterized protein</fullName>
    </submittedName>
</protein>
<name>A0A0A9E5L7_ARUDO</name>
<dbReference type="AlphaFoldDB" id="A0A0A9E5L7"/>
<evidence type="ECO:0000313" key="2">
    <source>
        <dbReference type="EMBL" id="JAD93155.1"/>
    </source>
</evidence>
<accession>A0A0A9E5L7</accession>
<keyword evidence="1" id="KW-0472">Membrane</keyword>
<keyword evidence="1" id="KW-0812">Transmembrane</keyword>
<organism evidence="2">
    <name type="scientific">Arundo donax</name>
    <name type="common">Giant reed</name>
    <name type="synonym">Donax arundinaceus</name>
    <dbReference type="NCBI Taxonomy" id="35708"/>
    <lineage>
        <taxon>Eukaryota</taxon>
        <taxon>Viridiplantae</taxon>
        <taxon>Streptophyta</taxon>
        <taxon>Embryophyta</taxon>
        <taxon>Tracheophyta</taxon>
        <taxon>Spermatophyta</taxon>
        <taxon>Magnoliopsida</taxon>
        <taxon>Liliopsida</taxon>
        <taxon>Poales</taxon>
        <taxon>Poaceae</taxon>
        <taxon>PACMAD clade</taxon>
        <taxon>Arundinoideae</taxon>
        <taxon>Arundineae</taxon>
        <taxon>Arundo</taxon>
    </lineage>
</organism>